<keyword evidence="6" id="KW-1185">Reference proteome</keyword>
<dbReference type="SUPFAM" id="SSF64518">
    <property type="entry name" value="Phase 1 flagellin"/>
    <property type="match status" value="1"/>
</dbReference>
<dbReference type="GO" id="GO:0009288">
    <property type="term" value="C:bacterial-type flagellum"/>
    <property type="evidence" value="ECO:0007669"/>
    <property type="project" value="UniProtKB-SubCell"/>
</dbReference>
<evidence type="ECO:0000259" key="4">
    <source>
        <dbReference type="Pfam" id="PF00700"/>
    </source>
</evidence>
<comment type="subcellular location">
    <subcellularLocation>
        <location evidence="1">Bacterial flagellum</location>
    </subcellularLocation>
</comment>
<comment type="similarity">
    <text evidence="2">Belongs to the bacterial flagellin family.</text>
</comment>
<dbReference type="Gene3D" id="6.10.10.10">
    <property type="entry name" value="Flagellar export chaperone, C-terminal domain"/>
    <property type="match status" value="1"/>
</dbReference>
<accession>A0A5J6SY68</accession>
<dbReference type="InterPro" id="IPR042187">
    <property type="entry name" value="Flagellin_C_sub2"/>
</dbReference>
<dbReference type="Pfam" id="PF00700">
    <property type="entry name" value="Flagellin_C"/>
    <property type="match status" value="1"/>
</dbReference>
<evidence type="ECO:0000256" key="3">
    <source>
        <dbReference type="ARBA" id="ARBA00023143"/>
    </source>
</evidence>
<dbReference type="InterPro" id="IPR046358">
    <property type="entry name" value="Flagellin_C"/>
</dbReference>
<dbReference type="AlphaFoldDB" id="A0A5J6SY68"/>
<dbReference type="Proteomes" id="UP000325517">
    <property type="component" value="Chromosome"/>
</dbReference>
<dbReference type="GO" id="GO:0005198">
    <property type="term" value="F:structural molecule activity"/>
    <property type="evidence" value="ECO:0007669"/>
    <property type="project" value="InterPro"/>
</dbReference>
<evidence type="ECO:0000313" key="5">
    <source>
        <dbReference type="EMBL" id="QFG01278.1"/>
    </source>
</evidence>
<organism evidence="5 6">
    <name type="scientific">Psychrobacillus glaciei</name>
    <dbReference type="NCBI Taxonomy" id="2283160"/>
    <lineage>
        <taxon>Bacteria</taxon>
        <taxon>Bacillati</taxon>
        <taxon>Bacillota</taxon>
        <taxon>Bacilli</taxon>
        <taxon>Bacillales</taxon>
        <taxon>Bacillaceae</taxon>
        <taxon>Psychrobacillus</taxon>
    </lineage>
</organism>
<dbReference type="Gene3D" id="1.20.1330.10">
    <property type="entry name" value="f41 fragment of flagellin, N-terminal domain"/>
    <property type="match status" value="1"/>
</dbReference>
<sequence>MANVVGIDVTNQSAVAGVYNFDITENFSAGDSIEIGGTKYTAIAAGGTAGTNEFVAGATISDSIDALKVLIDAEGTYTATKANSPFISNNRIVLTENTASGATTGPSLSGTNVGDIKGVNEFRITANLADGDVLKVGANLLLAGGKNASAGLTGDFEVGTTASDTATNIAAAITGADTTSSQHLQDLQAKYTVTVDKVDTAKLIFTEKNASGTNLKTADIGIGKNTDNRAAGAPSPQSYEITAQALDVGSKVKIGNAEITLAGQNGTAKQVAEELKNQITNADSNSSAELQALKAKYNVSVTGDKLTLEQKTAESGEKPLTADFSTSASTGFTANLQIGANTSQKMSLGINDMRSSALDIVGGVNGTITVNENGTDYTAKFTSTSNVTDGTAGEAALDISTHENATAAIKVINNAIEKVSAERSKLGASQNRLEHTINNLSTSSENLTAAESRIRDVDMAKEMMTQTKNSILAQAAQAMLAQANQQPQGVLQLLR</sequence>
<name>A0A5J6SY68_9BACI</name>
<evidence type="ECO:0000313" key="6">
    <source>
        <dbReference type="Proteomes" id="UP000325517"/>
    </source>
</evidence>
<keyword evidence="3" id="KW-0975">Bacterial flagellum</keyword>
<proteinExistence type="inferred from homology"/>
<dbReference type="PANTHER" id="PTHR42792:SF2">
    <property type="entry name" value="FLAGELLIN"/>
    <property type="match status" value="1"/>
</dbReference>
<evidence type="ECO:0000256" key="1">
    <source>
        <dbReference type="ARBA" id="ARBA00004365"/>
    </source>
</evidence>
<reference evidence="5 6" key="1">
    <citation type="submission" date="2018-07" db="EMBL/GenBank/DDBJ databases">
        <title>Complete genome sequence of Psychrobacillus sp. PB01, isolated from iceberg, and comparative genome analysis of Psychrobacillus strains.</title>
        <authorList>
            <person name="Lee P.C."/>
        </authorList>
    </citation>
    <scope>NUCLEOTIDE SEQUENCE [LARGE SCALE GENOMIC DNA]</scope>
    <source>
        <strain evidence="5 6">PB01</strain>
    </source>
</reference>
<dbReference type="InterPro" id="IPR001492">
    <property type="entry name" value="Flagellin"/>
</dbReference>
<dbReference type="EMBL" id="CP031223">
    <property type="protein sequence ID" value="QFG01278.1"/>
    <property type="molecule type" value="Genomic_DNA"/>
</dbReference>
<feature type="domain" description="Flagellin C-terminal" evidence="4">
    <location>
        <begin position="409"/>
        <end position="494"/>
    </location>
</feature>
<protein>
    <submittedName>
        <fullName evidence="5">FlaB</fullName>
    </submittedName>
</protein>
<evidence type="ECO:0000256" key="2">
    <source>
        <dbReference type="ARBA" id="ARBA00005709"/>
    </source>
</evidence>
<dbReference type="OrthoDB" id="9796789at2"/>
<gene>
    <name evidence="5" type="ORF">PB01_20645</name>
</gene>
<dbReference type="KEGG" id="psyo:PB01_20645"/>
<dbReference type="PANTHER" id="PTHR42792">
    <property type="entry name" value="FLAGELLIN"/>
    <property type="match status" value="1"/>
</dbReference>